<dbReference type="InterPro" id="IPR001647">
    <property type="entry name" value="HTH_TetR"/>
</dbReference>
<dbReference type="AlphaFoldDB" id="A0A7I7RJV2"/>
<evidence type="ECO:0000313" key="5">
    <source>
        <dbReference type="Proteomes" id="UP000466431"/>
    </source>
</evidence>
<gene>
    <name evidence="4" type="ORF">MCEL_26210</name>
</gene>
<feature type="domain" description="HTH tetR-type" evidence="3">
    <location>
        <begin position="26"/>
        <end position="64"/>
    </location>
</feature>
<dbReference type="EMBL" id="AP022591">
    <property type="protein sequence ID" value="BBY44326.1"/>
    <property type="molecule type" value="Genomic_DNA"/>
</dbReference>
<name>A0A7I7RJV2_MYCCF</name>
<dbReference type="OrthoDB" id="4550691at2"/>
<accession>A0A7I7RJV2</accession>
<dbReference type="SUPFAM" id="SSF46689">
    <property type="entry name" value="Homeodomain-like"/>
    <property type="match status" value="1"/>
</dbReference>
<dbReference type="Gene3D" id="1.10.10.60">
    <property type="entry name" value="Homeodomain-like"/>
    <property type="match status" value="1"/>
</dbReference>
<organism evidence="4 5">
    <name type="scientific">Mycolicibacterium celeriflavum</name>
    <name type="common">Mycobacterium celeriflavum</name>
    <dbReference type="NCBI Taxonomy" id="1249101"/>
    <lineage>
        <taxon>Bacteria</taxon>
        <taxon>Bacillati</taxon>
        <taxon>Actinomycetota</taxon>
        <taxon>Actinomycetes</taxon>
        <taxon>Mycobacteriales</taxon>
        <taxon>Mycobacteriaceae</taxon>
        <taxon>Mycolicibacterium</taxon>
    </lineage>
</organism>
<proteinExistence type="predicted"/>
<sequence>MAVVSRHKRRSRAAHLGPEQRGPQVLDAALAITVEQGVSQVTIGSIAERLNVTRPVVYAGFSDRVQISPRFWSVRRPRCAMRGSSRRLALGATFPKSVTLGIS</sequence>
<protein>
    <recommendedName>
        <fullName evidence="3">HTH tetR-type domain-containing protein</fullName>
    </recommendedName>
</protein>
<reference evidence="4 5" key="1">
    <citation type="journal article" date="2019" name="Emerg. Microbes Infect.">
        <title>Comprehensive subspecies identification of 175 nontuberculous mycobacteria species based on 7547 genomic profiles.</title>
        <authorList>
            <person name="Matsumoto Y."/>
            <person name="Kinjo T."/>
            <person name="Motooka D."/>
            <person name="Nabeya D."/>
            <person name="Jung N."/>
            <person name="Uechi K."/>
            <person name="Horii T."/>
            <person name="Iida T."/>
            <person name="Fujita J."/>
            <person name="Nakamura S."/>
        </authorList>
    </citation>
    <scope>NUCLEOTIDE SEQUENCE [LARGE SCALE GENOMIC DNA]</scope>
    <source>
        <strain evidence="4 5">JCM 18439</strain>
    </source>
</reference>
<dbReference type="GO" id="GO:0003677">
    <property type="term" value="F:DNA binding"/>
    <property type="evidence" value="ECO:0007669"/>
    <property type="project" value="UniProtKB-KW"/>
</dbReference>
<keyword evidence="1" id="KW-0238">DNA-binding</keyword>
<evidence type="ECO:0000256" key="2">
    <source>
        <dbReference type="SAM" id="MobiDB-lite"/>
    </source>
</evidence>
<evidence type="ECO:0000256" key="1">
    <source>
        <dbReference type="ARBA" id="ARBA00023125"/>
    </source>
</evidence>
<feature type="region of interest" description="Disordered" evidence="2">
    <location>
        <begin position="1"/>
        <end position="21"/>
    </location>
</feature>
<dbReference type="Proteomes" id="UP000466431">
    <property type="component" value="Chromosome"/>
</dbReference>
<dbReference type="KEGG" id="mcee:MCEL_26210"/>
<dbReference type="InterPro" id="IPR009057">
    <property type="entry name" value="Homeodomain-like_sf"/>
</dbReference>
<evidence type="ECO:0000259" key="3">
    <source>
        <dbReference type="Pfam" id="PF00440"/>
    </source>
</evidence>
<evidence type="ECO:0000313" key="4">
    <source>
        <dbReference type="EMBL" id="BBY44326.1"/>
    </source>
</evidence>
<dbReference type="Pfam" id="PF00440">
    <property type="entry name" value="TetR_N"/>
    <property type="match status" value="1"/>
</dbReference>
<keyword evidence="5" id="KW-1185">Reference proteome</keyword>
<feature type="compositionally biased region" description="Basic residues" evidence="2">
    <location>
        <begin position="1"/>
        <end position="13"/>
    </location>
</feature>
<dbReference type="RefSeq" id="WP_083002910.1">
    <property type="nucleotide sequence ID" value="NZ_AP022591.1"/>
</dbReference>